<dbReference type="PATRIC" id="fig|179408.3.peg.2965"/>
<proteinExistence type="inferred from homology"/>
<dbReference type="GO" id="GO:0046872">
    <property type="term" value="F:metal ion binding"/>
    <property type="evidence" value="ECO:0007669"/>
    <property type="project" value="UniProtKB-KW"/>
</dbReference>
<evidence type="ECO:0000256" key="5">
    <source>
        <dbReference type="ARBA" id="ARBA00023125"/>
    </source>
</evidence>
<sequence length="281" mass="32794">MSYKQVKNLEPTEFKRLCGVTPATFEQMVKVVAAEKVLAKKSGRPSKLSIEDQVLMTLEYWREYRTHFHIGVSWGLDETNVLRNIRKVENILIKSGLFNVGGKKKAKEIDSETELLAVDVAEHEVERPKKKQKRYYSGKQKCHTVKSQVLVNQKTKEIICIAVSQGKVHDFRIWKESQIDLGKKTELLADKGYQGIDKIHPHSRTPIKKTKKKPLSKEQKQFNKILAKERIVVEHLHRRLKIFRLLSSRYRNRRRRFGLRINLIAGIYNYELYLSSQQAIA</sequence>
<dbReference type="NCBIfam" id="NF033581">
    <property type="entry name" value="transpos_IS5_4"/>
    <property type="match status" value="1"/>
</dbReference>
<evidence type="ECO:0000313" key="9">
    <source>
        <dbReference type="EMBL" id="AFZ06859.1"/>
    </source>
</evidence>
<feature type="domain" description="DDE Tnp4" evidence="7">
    <location>
        <begin position="118"/>
        <end position="264"/>
    </location>
</feature>
<accession>K9VH54</accession>
<evidence type="ECO:0000256" key="1">
    <source>
        <dbReference type="ARBA" id="ARBA00001968"/>
    </source>
</evidence>
<dbReference type="InterPro" id="IPR027806">
    <property type="entry name" value="HARBI1_dom"/>
</dbReference>
<dbReference type="GO" id="GO:0032196">
    <property type="term" value="P:transposition"/>
    <property type="evidence" value="ECO:0007669"/>
    <property type="project" value="UniProtKB-KW"/>
</dbReference>
<dbReference type="HOGENOM" id="CLU_073820_0_2_3"/>
<dbReference type="OrthoDB" id="447364at2"/>
<protein>
    <submittedName>
        <fullName evidence="9">Transposase IS4 family protein</fullName>
    </submittedName>
</protein>
<evidence type="ECO:0000256" key="6">
    <source>
        <dbReference type="ARBA" id="ARBA00023172"/>
    </source>
</evidence>
<feature type="domain" description="Transposase Helix-turn-helix" evidence="8">
    <location>
        <begin position="47"/>
        <end position="96"/>
    </location>
</feature>
<comment type="cofactor">
    <cofactor evidence="1">
        <name>a divalent metal cation</name>
        <dbReference type="ChEBI" id="CHEBI:60240"/>
    </cofactor>
</comment>
<dbReference type="Pfam" id="PF13613">
    <property type="entry name" value="HTH_Tnp_4"/>
    <property type="match status" value="1"/>
</dbReference>
<comment type="similarity">
    <text evidence="2">Belongs to the transposase 11 family.</text>
</comment>
<gene>
    <name evidence="9" type="ORF">Osc7112_2421</name>
</gene>
<keyword evidence="3" id="KW-0815">Transposition</keyword>
<evidence type="ECO:0000256" key="2">
    <source>
        <dbReference type="ARBA" id="ARBA00010075"/>
    </source>
</evidence>
<dbReference type="GO" id="GO:0006310">
    <property type="term" value="P:DNA recombination"/>
    <property type="evidence" value="ECO:0007669"/>
    <property type="project" value="UniProtKB-KW"/>
</dbReference>
<dbReference type="Pfam" id="PF13359">
    <property type="entry name" value="DDE_Tnp_4"/>
    <property type="match status" value="1"/>
</dbReference>
<evidence type="ECO:0000313" key="10">
    <source>
        <dbReference type="Proteomes" id="UP000010478"/>
    </source>
</evidence>
<dbReference type="AlphaFoldDB" id="K9VH54"/>
<evidence type="ECO:0000259" key="8">
    <source>
        <dbReference type="Pfam" id="PF13613"/>
    </source>
</evidence>
<reference evidence="9 10" key="1">
    <citation type="submission" date="2012-05" db="EMBL/GenBank/DDBJ databases">
        <title>Finished chromosome of genome of Oscillatoria sp. PCC 7112.</title>
        <authorList>
            <consortium name="US DOE Joint Genome Institute"/>
            <person name="Gugger M."/>
            <person name="Coursin T."/>
            <person name="Rippka R."/>
            <person name="Tandeau De Marsac N."/>
            <person name="Huntemann M."/>
            <person name="Wei C.-L."/>
            <person name="Han J."/>
            <person name="Detter J.C."/>
            <person name="Han C."/>
            <person name="Tapia R."/>
            <person name="Davenport K."/>
            <person name="Daligault H."/>
            <person name="Erkkila T."/>
            <person name="Gu W."/>
            <person name="Munk A.C.C."/>
            <person name="Teshima H."/>
            <person name="Xu Y."/>
            <person name="Chain P."/>
            <person name="Chen A."/>
            <person name="Krypides N."/>
            <person name="Mavromatis K."/>
            <person name="Markowitz V."/>
            <person name="Szeto E."/>
            <person name="Ivanova N."/>
            <person name="Mikhailova N."/>
            <person name="Ovchinnikova G."/>
            <person name="Pagani I."/>
            <person name="Pati A."/>
            <person name="Goodwin L."/>
            <person name="Peters L."/>
            <person name="Pitluck S."/>
            <person name="Woyke T."/>
            <person name="Kerfeld C."/>
        </authorList>
    </citation>
    <scope>NUCLEOTIDE SEQUENCE [LARGE SCALE GENOMIC DNA]</scope>
    <source>
        <strain evidence="9 10">PCC 7112</strain>
    </source>
</reference>
<evidence type="ECO:0000259" key="7">
    <source>
        <dbReference type="Pfam" id="PF13359"/>
    </source>
</evidence>
<evidence type="ECO:0000256" key="3">
    <source>
        <dbReference type="ARBA" id="ARBA00022578"/>
    </source>
</evidence>
<dbReference type="GO" id="GO:0003677">
    <property type="term" value="F:DNA binding"/>
    <property type="evidence" value="ECO:0007669"/>
    <property type="project" value="UniProtKB-KW"/>
</dbReference>
<dbReference type="STRING" id="179408.Osc7112_2421"/>
<dbReference type="RefSeq" id="WP_015176152.1">
    <property type="nucleotide sequence ID" value="NC_019729.1"/>
</dbReference>
<organism evidence="9 10">
    <name type="scientific">Phormidium nigroviride PCC 7112</name>
    <dbReference type="NCBI Taxonomy" id="179408"/>
    <lineage>
        <taxon>Bacteria</taxon>
        <taxon>Bacillati</taxon>
        <taxon>Cyanobacteriota</taxon>
        <taxon>Cyanophyceae</taxon>
        <taxon>Oscillatoriophycideae</taxon>
        <taxon>Oscillatoriales</taxon>
        <taxon>Oscillatoriaceae</taxon>
        <taxon>Phormidium</taxon>
    </lineage>
</organism>
<keyword evidence="5" id="KW-0238">DNA-binding</keyword>
<dbReference type="EMBL" id="CP003614">
    <property type="protein sequence ID" value="AFZ06859.1"/>
    <property type="molecule type" value="Genomic_DNA"/>
</dbReference>
<keyword evidence="4" id="KW-0479">Metal-binding</keyword>
<name>K9VH54_9CYAN</name>
<keyword evidence="10" id="KW-1185">Reference proteome</keyword>
<dbReference type="KEGG" id="oni:Osc7112_2421"/>
<dbReference type="InterPro" id="IPR047959">
    <property type="entry name" value="Transpos_IS5"/>
</dbReference>
<dbReference type="eggNOG" id="COG1234">
    <property type="taxonomic scope" value="Bacteria"/>
</dbReference>
<dbReference type="Proteomes" id="UP000010478">
    <property type="component" value="Chromosome"/>
</dbReference>
<evidence type="ECO:0000256" key="4">
    <source>
        <dbReference type="ARBA" id="ARBA00022723"/>
    </source>
</evidence>
<dbReference type="InterPro" id="IPR027805">
    <property type="entry name" value="Transposase_HTH_dom"/>
</dbReference>
<keyword evidence="6" id="KW-0233">DNA recombination</keyword>